<evidence type="ECO:0000256" key="4">
    <source>
        <dbReference type="ARBA" id="ARBA00022475"/>
    </source>
</evidence>
<dbReference type="Gene3D" id="3.40.190.10">
    <property type="entry name" value="Periplasmic binding protein-like II"/>
    <property type="match status" value="1"/>
</dbReference>
<dbReference type="PANTHER" id="PTHR42643">
    <property type="entry name" value="IONOTROPIC RECEPTOR 20A-RELATED"/>
    <property type="match status" value="1"/>
</dbReference>
<feature type="transmembrane region" description="Helical" evidence="13">
    <location>
        <begin position="598"/>
        <end position="619"/>
    </location>
</feature>
<dbReference type="AlphaFoldDB" id="A0A6B9CAD9"/>
<evidence type="ECO:0000256" key="7">
    <source>
        <dbReference type="ARBA" id="ARBA00023065"/>
    </source>
</evidence>
<dbReference type="SUPFAM" id="SSF53850">
    <property type="entry name" value="Periplasmic binding protein-like II"/>
    <property type="match status" value="1"/>
</dbReference>
<keyword evidence="9 17" id="KW-0675">Receptor</keyword>
<name>A0A6B9CAD9_9DIPT</name>
<evidence type="ECO:0000259" key="15">
    <source>
        <dbReference type="Pfam" id="PF00060"/>
    </source>
</evidence>
<dbReference type="InterPro" id="IPR019594">
    <property type="entry name" value="Glu/Gly-bd"/>
</dbReference>
<keyword evidence="3" id="KW-0813">Transport</keyword>
<dbReference type="GO" id="GO:0015276">
    <property type="term" value="F:ligand-gated monoatomic ion channel activity"/>
    <property type="evidence" value="ECO:0007669"/>
    <property type="project" value="InterPro"/>
</dbReference>
<organism evidence="17">
    <name type="scientific">Bradysia odoriphaga</name>
    <dbReference type="NCBI Taxonomy" id="1564500"/>
    <lineage>
        <taxon>Eukaryota</taxon>
        <taxon>Metazoa</taxon>
        <taxon>Ecdysozoa</taxon>
        <taxon>Arthropoda</taxon>
        <taxon>Hexapoda</taxon>
        <taxon>Insecta</taxon>
        <taxon>Pterygota</taxon>
        <taxon>Neoptera</taxon>
        <taxon>Endopterygota</taxon>
        <taxon>Diptera</taxon>
        <taxon>Nematocera</taxon>
        <taxon>Sciaroidea</taxon>
        <taxon>Sciaridae</taxon>
        <taxon>Bradysia</taxon>
    </lineage>
</organism>
<dbReference type="InterPro" id="IPR001320">
    <property type="entry name" value="Iontro_rcpt_C"/>
</dbReference>
<dbReference type="Pfam" id="PF10613">
    <property type="entry name" value="Lig_chan-Glu_bd"/>
    <property type="match status" value="1"/>
</dbReference>
<keyword evidence="4" id="KW-1003">Cell membrane</keyword>
<evidence type="ECO:0000256" key="1">
    <source>
        <dbReference type="ARBA" id="ARBA00004651"/>
    </source>
</evidence>
<keyword evidence="10" id="KW-0325">Glycoprotein</keyword>
<feature type="domain" description="Ionotropic glutamate receptor L-glutamate and glycine-binding" evidence="16">
    <location>
        <begin position="262"/>
        <end position="314"/>
    </location>
</feature>
<evidence type="ECO:0000259" key="16">
    <source>
        <dbReference type="Pfam" id="PF10613"/>
    </source>
</evidence>
<evidence type="ECO:0000256" key="14">
    <source>
        <dbReference type="SAM" id="SignalP"/>
    </source>
</evidence>
<evidence type="ECO:0000256" key="13">
    <source>
        <dbReference type="SAM" id="Phobius"/>
    </source>
</evidence>
<proteinExistence type="evidence at transcript level"/>
<dbReference type="Gene3D" id="1.10.287.70">
    <property type="match status" value="1"/>
</dbReference>
<dbReference type="EMBL" id="MK249037">
    <property type="protein sequence ID" value="QGW45451.1"/>
    <property type="molecule type" value="mRNA"/>
</dbReference>
<feature type="chain" id="PRO_5025497468" evidence="14">
    <location>
        <begin position="23"/>
        <end position="639"/>
    </location>
</feature>
<feature type="domain" description="Ionotropic glutamate receptor C-terminal" evidence="15">
    <location>
        <begin position="345"/>
        <end position="502"/>
    </location>
</feature>
<keyword evidence="8 13" id="KW-0472">Membrane</keyword>
<keyword evidence="7" id="KW-0406">Ion transport</keyword>
<evidence type="ECO:0000256" key="9">
    <source>
        <dbReference type="ARBA" id="ARBA00023170"/>
    </source>
</evidence>
<dbReference type="Pfam" id="PF00060">
    <property type="entry name" value="Lig_chan"/>
    <property type="match status" value="1"/>
</dbReference>
<evidence type="ECO:0000313" key="17">
    <source>
        <dbReference type="EMBL" id="QGW45451.1"/>
    </source>
</evidence>
<keyword evidence="12" id="KW-0407">Ion channel</keyword>
<evidence type="ECO:0000256" key="11">
    <source>
        <dbReference type="ARBA" id="ARBA00023286"/>
    </source>
</evidence>
<comment type="subcellular location">
    <subcellularLocation>
        <location evidence="1">Cell membrane</location>
        <topology evidence="1">Multi-pass membrane protein</topology>
    </subcellularLocation>
</comment>
<dbReference type="GO" id="GO:0050906">
    <property type="term" value="P:detection of stimulus involved in sensory perception"/>
    <property type="evidence" value="ECO:0007669"/>
    <property type="project" value="UniProtKB-ARBA"/>
</dbReference>
<accession>A0A6B9CAD9</accession>
<keyword evidence="11" id="KW-1071">Ligand-gated ion channel</keyword>
<dbReference type="PANTHER" id="PTHR42643:SF33">
    <property type="entry name" value="GLUTAMATE RECEPTOR 2-LIKE PROTEIN"/>
    <property type="match status" value="1"/>
</dbReference>
<feature type="transmembrane region" description="Helical" evidence="13">
    <location>
        <begin position="344"/>
        <end position="365"/>
    </location>
</feature>
<evidence type="ECO:0000256" key="2">
    <source>
        <dbReference type="ARBA" id="ARBA00008685"/>
    </source>
</evidence>
<evidence type="ECO:0000256" key="10">
    <source>
        <dbReference type="ARBA" id="ARBA00023180"/>
    </source>
</evidence>
<reference evidence="17" key="1">
    <citation type="submission" date="2018-11" db="EMBL/GenBank/DDBJ databases">
        <authorList>
            <person name="Zhao Y."/>
            <person name="Mu W."/>
            <person name="Zhou C."/>
        </authorList>
    </citation>
    <scope>NUCLEOTIDE SEQUENCE</scope>
</reference>
<keyword evidence="5 13" id="KW-0812">Transmembrane</keyword>
<dbReference type="InterPro" id="IPR052192">
    <property type="entry name" value="Insect_Ionotropic_Sensory_Rcpt"/>
</dbReference>
<evidence type="ECO:0000256" key="5">
    <source>
        <dbReference type="ARBA" id="ARBA00022692"/>
    </source>
</evidence>
<keyword evidence="6 13" id="KW-1133">Transmembrane helix</keyword>
<feature type="transmembrane region" description="Helical" evidence="13">
    <location>
        <begin position="407"/>
        <end position="431"/>
    </location>
</feature>
<evidence type="ECO:0000256" key="3">
    <source>
        <dbReference type="ARBA" id="ARBA00022448"/>
    </source>
</evidence>
<evidence type="ECO:0000256" key="8">
    <source>
        <dbReference type="ARBA" id="ARBA00023136"/>
    </source>
</evidence>
<comment type="similarity">
    <text evidence="2">Belongs to the glutamate-gated ion channel (TC 1.A.10.1) family.</text>
</comment>
<dbReference type="GO" id="GO:0005886">
    <property type="term" value="C:plasma membrane"/>
    <property type="evidence" value="ECO:0007669"/>
    <property type="project" value="UniProtKB-SubCell"/>
</dbReference>
<protein>
    <submittedName>
        <fullName evidence="17">Ionotropic receptor 75a</fullName>
    </submittedName>
</protein>
<feature type="signal peptide" evidence="14">
    <location>
        <begin position="1"/>
        <end position="22"/>
    </location>
</feature>
<sequence>MYKVNVLILCLKLCYFIRPGICMEYCMEYELSNRMVSTVRDLLIGLRCPLRLSVMNCWNSDDTTMFIRNITSGPKNFQVKIVNDANPIIPNMYERHQEVIIADLQCNNTIYTFSKISRSMFNFYKIIVFDGSVSMKSYSVPNMDTRIRHLFHNCPITPMSQIFFISDNFAKNHYLVKQVYRLGMNEPLIIEDFAYPHVKTTDLTAVLRRKNFQGYQLRASMVILNNDTLNHLDDYRDIHLDAVSKVGYHLTNHVARTFLNATLKYSVVSTWGYQNATTGQWNGMVGELLRDEADIGSTALFFTPQRVSLLEYISRSTSAQGGFIFQAPKLSYTSNIYALPFDRLLWLCLFALVIVIAGFLCGAVLMERQVLKNFEANYRLSDVYMTVYGALCQQGSPVAPNSVTGRLITAVAFLILMLVFVSYSANIVALLQSPSNQIKTIQDLYESKIDASVEDTVYFRHYFPLVTETVRKKFFDEKVCKDGKCKFVTLEEGIKRVQEGQHAFHCDYAKAYKIISETFLDAEKCGLRGIPYFQMKLDTWSALPKNSSYKELIKIGMMRIQEHGLQQKENLRYYLTKPKCQSSGGNFVSVSLVDTGPAVILLGWGMGATLVVFICEIIIAKFNVIRKLISVMESKIQKH</sequence>
<evidence type="ECO:0000256" key="12">
    <source>
        <dbReference type="ARBA" id="ARBA00023303"/>
    </source>
</evidence>
<keyword evidence="14" id="KW-0732">Signal</keyword>
<evidence type="ECO:0000256" key="6">
    <source>
        <dbReference type="ARBA" id="ARBA00022989"/>
    </source>
</evidence>